<dbReference type="InterPro" id="IPR011496">
    <property type="entry name" value="O-GlcNAcase_cat"/>
</dbReference>
<dbReference type="EC" id="3.2.1.169" evidence="10"/>
<evidence type="ECO:0000256" key="12">
    <source>
        <dbReference type="SAM" id="MobiDB-lite"/>
    </source>
</evidence>
<evidence type="ECO:0000256" key="7">
    <source>
        <dbReference type="ARBA" id="ARBA00030512"/>
    </source>
</evidence>
<dbReference type="SUPFAM" id="SSF51445">
    <property type="entry name" value="(Trans)glycosidases"/>
    <property type="match status" value="1"/>
</dbReference>
<comment type="catalytic activity">
    <reaction evidence="9">
        <text>3-O-(N-acetyl-beta-D-glucosaminyl)-L-threonyl-[protein] + H2O = L-threonyl-[protein] + N-acetyl-D-glucosamine</text>
        <dbReference type="Rhea" id="RHEA:48892"/>
        <dbReference type="Rhea" id="RHEA-COMP:11060"/>
        <dbReference type="Rhea" id="RHEA-COMP:12252"/>
        <dbReference type="ChEBI" id="CHEBI:15377"/>
        <dbReference type="ChEBI" id="CHEBI:30013"/>
        <dbReference type="ChEBI" id="CHEBI:90840"/>
        <dbReference type="ChEBI" id="CHEBI:506227"/>
        <dbReference type="EC" id="3.2.1.169"/>
    </reaction>
</comment>
<feature type="region of interest" description="Disordered" evidence="12">
    <location>
        <begin position="113"/>
        <end position="192"/>
    </location>
</feature>
<dbReference type="PANTHER" id="PTHR13170">
    <property type="entry name" value="O-GLCNACASE"/>
    <property type="match status" value="1"/>
</dbReference>
<dbReference type="GO" id="GO:0016020">
    <property type="term" value="C:membrane"/>
    <property type="evidence" value="ECO:0007669"/>
    <property type="project" value="UniProtKB-SubCell"/>
</dbReference>
<feature type="region of interest" description="Disordered" evidence="12">
    <location>
        <begin position="1323"/>
        <end position="1402"/>
    </location>
</feature>
<gene>
    <name evidence="16" type="ORF">BDFB_008292</name>
</gene>
<dbReference type="Pfam" id="PF07555">
    <property type="entry name" value="NAGidase"/>
    <property type="match status" value="1"/>
</dbReference>
<dbReference type="PANTHER" id="PTHR13170:SF16">
    <property type="entry name" value="PROTEIN O-GLCNACASE"/>
    <property type="match status" value="1"/>
</dbReference>
<feature type="region of interest" description="Disordered" evidence="12">
    <location>
        <begin position="1"/>
        <end position="35"/>
    </location>
</feature>
<evidence type="ECO:0000256" key="6">
    <source>
        <dbReference type="ARBA" id="ARBA00023295"/>
    </source>
</evidence>
<feature type="transmembrane region" description="Helical" evidence="13">
    <location>
        <begin position="712"/>
        <end position="734"/>
    </location>
</feature>
<proteinExistence type="predicted"/>
<evidence type="ECO:0000256" key="5">
    <source>
        <dbReference type="ARBA" id="ARBA00023136"/>
    </source>
</evidence>
<sequence>MVRSRTPSQGGGSQGFEMERKYSVPSNPDSRAFSGTTSEDLHAWSIYRQNLNSDFTDSALGSTDKSPLPYGNFQLRDTTVQSILSHPRYGPKSALGSNMYTYLKFGLPRVFPPNHNGSNRSGTPQHFVRNASTRPHTRGPKTGSRGPRDGSSGYDSSDNETTNQYKQNRKYRSDPDFRMQNIHPSYQGGSPGIPLAAMQQGGIRSTNQWNRNKSISEANLLATEYGRGFHMPPHPHMRDPRRNSVADFGHHHDVVDHSHIARPVSKAESHLSIAASRRGPSIIRTDYLSQDEDQGTSFIYPHLQVGGVGMWPKSSSCFGSKQHLLLNDISFEIRGGEIMAIMATSEEEGTALLDLVAGLAKPVVGDVILNGQNVKTDALRARVAYVQSDPHLCKDMTVIQTLRFHYDLKKPTDKLGYLKIDAMDRINVLIEDLGLEQVRNTKVASMTISERRRLNVACHLLLDTDIVVLDQPTRGMDIFDTFFLVEYLRQWANGGAGNALGRIVILTLHPPTYEIFTMLSRILLISAGRTMFSGRRRDMLPYFALVDYPCPSFKNPSDYYLDLVTLDDLSAEAMLESSQRIEQLAEVFRQKQEPMSDPGPPSTLPMTVRNSNCIVQGFVLFTKSMIYTQPVTFISWLTLIVIAASLSLIIGAIFWDVPATDPQLNLNDRLGYHYSVMSVMSWPLLLLLTLSEVQRNRNTVERDIRDGLYSRLTYIISKSIINLMPSLFIWLIYLVPSYSMSGLYMQSLNDYEGFYIYTGVMLLYLVGIQKFLMAFIYLIPFKNTATTISAIFLTAFFITSGYLIHFKDLPFYVRWLDYVSPTTWALPYLLSRELSAKAIESSSALMFCRNKQVQHQDIIVQLPCPTANGFYGRPWTTEQRKDLFQKMKKWGMDSYVYAPKDDYKHRAYWRELYTVEEAEHLTGLIQAAKDQNITFYYALSPGLDITYSSTKEITALKRKLEQVSQFGCTAFALLFDDIEPEMSEADKEVFQSFAQAQVSITNDIYQHLGHPKFLVCPTQYCSTRAVPNVTNSEYLNTLGSKLAQEVDIMWTGQKVISRVLTKENIQEITDALRRPPVIWDNLHANDYDQKRVFLGPYSGRSPDLIPKLRGVLTNPNCEYGANFIAIHTLAQWSRCNVDGQRDLTLNDTVSADIKLETETEDGLSGEDVPVSLSPNMYHPRQALRNAINEWLPEFSKHKTAWGPIVKPQPAVAVIPVPIIPSINTCMTLTSTTTTTTGSNSQPVVNQNQLQALAEVCSTVTVSEGLINSVPGPVMNSLVSDTKVVCNDSIPNPIAPVPIPIPVSDSDAKSITVLSGTHIKPDKEKSKIVVNGDKPTEIPNEGKESGKEETSMNTDTSTDLSNESSLSPSEPMDCNSTPNISPAHVVKAPVENSSEDVAMSENS</sequence>
<feature type="compositionally biased region" description="Polar residues" evidence="12">
    <location>
        <begin position="153"/>
        <end position="166"/>
    </location>
</feature>
<evidence type="ECO:0000256" key="10">
    <source>
        <dbReference type="ARBA" id="ARBA00066938"/>
    </source>
</evidence>
<dbReference type="FunFam" id="3.20.20.80:FF:000009">
    <property type="entry name" value="O-GlcNAcase BT_4395"/>
    <property type="match status" value="1"/>
</dbReference>
<dbReference type="Pfam" id="PF00005">
    <property type="entry name" value="ABC_tran"/>
    <property type="match status" value="1"/>
</dbReference>
<evidence type="ECO:0000313" key="17">
    <source>
        <dbReference type="Proteomes" id="UP000292052"/>
    </source>
</evidence>
<feature type="compositionally biased region" description="Low complexity" evidence="12">
    <location>
        <begin position="1352"/>
        <end position="1370"/>
    </location>
</feature>
<dbReference type="GO" id="GO:0005524">
    <property type="term" value="F:ATP binding"/>
    <property type="evidence" value="ECO:0007669"/>
    <property type="project" value="InterPro"/>
</dbReference>
<dbReference type="PROSITE" id="PS50893">
    <property type="entry name" value="ABC_TRANSPORTER_2"/>
    <property type="match status" value="1"/>
</dbReference>
<evidence type="ECO:0000256" key="1">
    <source>
        <dbReference type="ARBA" id="ARBA00004141"/>
    </source>
</evidence>
<organism evidence="16 17">
    <name type="scientific">Asbolus verrucosus</name>
    <name type="common">Desert ironclad beetle</name>
    <dbReference type="NCBI Taxonomy" id="1661398"/>
    <lineage>
        <taxon>Eukaryota</taxon>
        <taxon>Metazoa</taxon>
        <taxon>Ecdysozoa</taxon>
        <taxon>Arthropoda</taxon>
        <taxon>Hexapoda</taxon>
        <taxon>Insecta</taxon>
        <taxon>Pterygota</taxon>
        <taxon>Neoptera</taxon>
        <taxon>Endopterygota</taxon>
        <taxon>Coleoptera</taxon>
        <taxon>Polyphaga</taxon>
        <taxon>Cucujiformia</taxon>
        <taxon>Tenebrionidae</taxon>
        <taxon>Pimeliinae</taxon>
        <taxon>Asbolus</taxon>
    </lineage>
</organism>
<dbReference type="Gene3D" id="3.20.20.80">
    <property type="entry name" value="Glycosidases"/>
    <property type="match status" value="1"/>
</dbReference>
<dbReference type="InterPro" id="IPR017853">
    <property type="entry name" value="GH"/>
</dbReference>
<feature type="compositionally biased region" description="Basic and acidic residues" evidence="12">
    <location>
        <begin position="1333"/>
        <end position="1349"/>
    </location>
</feature>
<dbReference type="OrthoDB" id="66620at2759"/>
<feature type="transmembrane region" description="Helical" evidence="13">
    <location>
        <begin position="785"/>
        <end position="804"/>
    </location>
</feature>
<dbReference type="FunFam" id="3.40.50.300:FF:001695">
    <property type="entry name" value="ATP-binding cassette sub-family G member"/>
    <property type="match status" value="1"/>
</dbReference>
<dbReference type="InterPro" id="IPR013525">
    <property type="entry name" value="ABC2_TM"/>
</dbReference>
<evidence type="ECO:0000256" key="13">
    <source>
        <dbReference type="SAM" id="Phobius"/>
    </source>
</evidence>
<dbReference type="Gene3D" id="3.40.50.300">
    <property type="entry name" value="P-loop containing nucleotide triphosphate hydrolases"/>
    <property type="match status" value="1"/>
</dbReference>
<evidence type="ECO:0000256" key="2">
    <source>
        <dbReference type="ARBA" id="ARBA00022692"/>
    </source>
</evidence>
<evidence type="ECO:0000259" key="15">
    <source>
        <dbReference type="PROSITE" id="PS52009"/>
    </source>
</evidence>
<evidence type="ECO:0000313" key="16">
    <source>
        <dbReference type="EMBL" id="RZC38513.1"/>
    </source>
</evidence>
<dbReference type="STRING" id="1661398.A0A482W0W9"/>
<dbReference type="SUPFAM" id="SSF52540">
    <property type="entry name" value="P-loop containing nucleoside triphosphate hydrolases"/>
    <property type="match status" value="1"/>
</dbReference>
<keyword evidence="17" id="KW-1185">Reference proteome</keyword>
<keyword evidence="4 13" id="KW-1133">Transmembrane helix</keyword>
<evidence type="ECO:0000256" key="3">
    <source>
        <dbReference type="ARBA" id="ARBA00022801"/>
    </source>
</evidence>
<dbReference type="EMBL" id="QDEB01042700">
    <property type="protein sequence ID" value="RZC38513.1"/>
    <property type="molecule type" value="Genomic_DNA"/>
</dbReference>
<dbReference type="GO" id="GO:0016231">
    <property type="term" value="F:beta-N-acetylglucosaminidase activity"/>
    <property type="evidence" value="ECO:0007669"/>
    <property type="project" value="TreeGrafter"/>
</dbReference>
<feature type="transmembrane region" description="Helical" evidence="13">
    <location>
        <begin position="633"/>
        <end position="655"/>
    </location>
</feature>
<dbReference type="Proteomes" id="UP000292052">
    <property type="component" value="Unassembled WGS sequence"/>
</dbReference>
<feature type="compositionally biased region" description="Polar residues" evidence="12">
    <location>
        <begin position="115"/>
        <end position="134"/>
    </location>
</feature>
<keyword evidence="5 13" id="KW-0472">Membrane</keyword>
<comment type="subcellular location">
    <subcellularLocation>
        <location evidence="1">Membrane</location>
        <topology evidence="1">Multi-pass membrane protein</topology>
    </subcellularLocation>
</comment>
<protein>
    <recommendedName>
        <fullName evidence="10">protein O-GlcNAcase</fullName>
        <ecNumber evidence="10">3.2.1.169</ecNumber>
    </recommendedName>
    <alternativeName>
        <fullName evidence="7">Beta-N-acetylhexosaminidase</fullName>
    </alternativeName>
    <alternativeName>
        <fullName evidence="11">Beta-hexosaminidase</fullName>
    </alternativeName>
</protein>
<dbReference type="Pfam" id="PF01061">
    <property type="entry name" value="ABC2_membrane"/>
    <property type="match status" value="1"/>
</dbReference>
<evidence type="ECO:0000256" key="11">
    <source>
        <dbReference type="ARBA" id="ARBA00076634"/>
    </source>
</evidence>
<dbReference type="GO" id="GO:0009100">
    <property type="term" value="P:glycoprotein metabolic process"/>
    <property type="evidence" value="ECO:0007669"/>
    <property type="project" value="TreeGrafter"/>
</dbReference>
<comment type="catalytic activity">
    <reaction evidence="8">
        <text>3-O-(N-acetyl-beta-D-glucosaminyl)-L-seryl-[protein] + H2O = N-acetyl-D-glucosamine + L-seryl-[protein]</text>
        <dbReference type="Rhea" id="RHEA:48876"/>
        <dbReference type="Rhea" id="RHEA-COMP:9863"/>
        <dbReference type="Rhea" id="RHEA-COMP:12251"/>
        <dbReference type="ChEBI" id="CHEBI:15377"/>
        <dbReference type="ChEBI" id="CHEBI:29999"/>
        <dbReference type="ChEBI" id="CHEBI:90838"/>
        <dbReference type="ChEBI" id="CHEBI:506227"/>
        <dbReference type="EC" id="3.2.1.169"/>
    </reaction>
</comment>
<keyword evidence="2 13" id="KW-0812">Transmembrane</keyword>
<evidence type="ECO:0000256" key="4">
    <source>
        <dbReference type="ARBA" id="ARBA00022989"/>
    </source>
</evidence>
<evidence type="ECO:0000256" key="9">
    <source>
        <dbReference type="ARBA" id="ARBA00052136"/>
    </source>
</evidence>
<feature type="transmembrane region" description="Helical" evidence="13">
    <location>
        <begin position="754"/>
        <end position="778"/>
    </location>
</feature>
<dbReference type="GO" id="GO:0102571">
    <property type="term" value="F:[protein]-3-O-(N-acetyl-D-glucosaminyl)-L-serine/L-threonine O-N-acetyl-alpha-D-glucosaminase activity"/>
    <property type="evidence" value="ECO:0007669"/>
    <property type="project" value="UniProtKB-EC"/>
</dbReference>
<name>A0A482W0W9_ASBVE</name>
<accession>A0A482W0W9</accession>
<keyword evidence="3" id="KW-0378">Hydrolase</keyword>
<feature type="non-terminal residue" evidence="16">
    <location>
        <position position="1402"/>
    </location>
</feature>
<feature type="domain" description="GH84" evidence="15">
    <location>
        <begin position="862"/>
        <end position="1137"/>
    </location>
</feature>
<dbReference type="InterPro" id="IPR051822">
    <property type="entry name" value="Glycosyl_Hydrolase_84"/>
</dbReference>
<feature type="compositionally biased region" description="Polar residues" evidence="12">
    <location>
        <begin position="24"/>
        <end position="35"/>
    </location>
</feature>
<dbReference type="GO" id="GO:0140359">
    <property type="term" value="F:ABC-type transporter activity"/>
    <property type="evidence" value="ECO:0007669"/>
    <property type="project" value="InterPro"/>
</dbReference>
<evidence type="ECO:0000256" key="8">
    <source>
        <dbReference type="ARBA" id="ARBA00050933"/>
    </source>
</evidence>
<keyword evidence="6" id="KW-0326">Glycosidase</keyword>
<feature type="transmembrane region" description="Helical" evidence="13">
    <location>
        <begin position="671"/>
        <end position="691"/>
    </location>
</feature>
<dbReference type="GO" id="GO:0016887">
    <property type="term" value="F:ATP hydrolysis activity"/>
    <property type="evidence" value="ECO:0007669"/>
    <property type="project" value="InterPro"/>
</dbReference>
<dbReference type="InterPro" id="IPR027417">
    <property type="entry name" value="P-loop_NTPase"/>
</dbReference>
<dbReference type="PROSITE" id="PS52009">
    <property type="entry name" value="GH84"/>
    <property type="match status" value="1"/>
</dbReference>
<dbReference type="InterPro" id="IPR003439">
    <property type="entry name" value="ABC_transporter-like_ATP-bd"/>
</dbReference>
<feature type="domain" description="ABC transporter" evidence="14">
    <location>
        <begin position="303"/>
        <end position="552"/>
    </location>
</feature>
<reference evidence="16 17" key="1">
    <citation type="submission" date="2017-03" db="EMBL/GenBank/DDBJ databases">
        <title>Genome of the blue death feigning beetle - Asbolus verrucosus.</title>
        <authorList>
            <person name="Rider S.D."/>
        </authorList>
    </citation>
    <scope>NUCLEOTIDE SEQUENCE [LARGE SCALE GENOMIC DNA]</scope>
    <source>
        <strain evidence="16">Butters</strain>
        <tissue evidence="16">Head and leg muscle</tissue>
    </source>
</reference>
<comment type="caution">
    <text evidence="16">The sequence shown here is derived from an EMBL/GenBank/DDBJ whole genome shotgun (WGS) entry which is preliminary data.</text>
</comment>
<evidence type="ECO:0000259" key="14">
    <source>
        <dbReference type="PROSITE" id="PS50893"/>
    </source>
</evidence>